<organism evidence="1 2">
    <name type="scientific">Candidatus Uhrbacteria bacterium RIFCSPHIGHO2_02_FULL_60_10</name>
    <dbReference type="NCBI Taxonomy" id="1802392"/>
    <lineage>
        <taxon>Bacteria</taxon>
        <taxon>Candidatus Uhriibacteriota</taxon>
    </lineage>
</organism>
<comment type="caution">
    <text evidence="1">The sequence shown here is derived from an EMBL/GenBank/DDBJ whole genome shotgun (WGS) entry which is preliminary data.</text>
</comment>
<sequence length="112" mass="12389">MSTASKGPYPFIYFENQTQQPLFIVLLAARGTLEMHLYDRAVPTAIDLLPGKAAEVAVDDMIRDCIDKKGLCWSFHGHATLPQARFVPAAEYRRAADGNVLGPIFSIQPLRS</sequence>
<proteinExistence type="predicted"/>
<dbReference type="AlphaFoldDB" id="A0A1F7U8T9"/>
<reference evidence="1 2" key="1">
    <citation type="journal article" date="2016" name="Nat. Commun.">
        <title>Thousands of microbial genomes shed light on interconnected biogeochemical processes in an aquifer system.</title>
        <authorList>
            <person name="Anantharaman K."/>
            <person name="Brown C.T."/>
            <person name="Hug L.A."/>
            <person name="Sharon I."/>
            <person name="Castelle C.J."/>
            <person name="Probst A.J."/>
            <person name="Thomas B.C."/>
            <person name="Singh A."/>
            <person name="Wilkins M.J."/>
            <person name="Karaoz U."/>
            <person name="Brodie E.L."/>
            <person name="Williams K.H."/>
            <person name="Hubbard S.S."/>
            <person name="Banfield J.F."/>
        </authorList>
    </citation>
    <scope>NUCLEOTIDE SEQUENCE [LARGE SCALE GENOMIC DNA]</scope>
</reference>
<accession>A0A1F7U8T9</accession>
<name>A0A1F7U8T9_9BACT</name>
<gene>
    <name evidence="1" type="ORF">A3C96_01810</name>
</gene>
<evidence type="ECO:0000313" key="2">
    <source>
        <dbReference type="Proteomes" id="UP000177088"/>
    </source>
</evidence>
<dbReference type="EMBL" id="MGEA01000010">
    <property type="protein sequence ID" value="OGL74661.1"/>
    <property type="molecule type" value="Genomic_DNA"/>
</dbReference>
<dbReference type="Proteomes" id="UP000177088">
    <property type="component" value="Unassembled WGS sequence"/>
</dbReference>
<protein>
    <submittedName>
        <fullName evidence="1">Uncharacterized protein</fullName>
    </submittedName>
</protein>
<evidence type="ECO:0000313" key="1">
    <source>
        <dbReference type="EMBL" id="OGL74661.1"/>
    </source>
</evidence>